<protein>
    <recommendedName>
        <fullName evidence="10">GTPase-activating protein GYP5</fullName>
    </recommendedName>
</protein>
<dbReference type="SMART" id="SM00164">
    <property type="entry name" value="TBC"/>
    <property type="match status" value="1"/>
</dbReference>
<dbReference type="STRING" id="1266660.A0A1G4JMX0"/>
<evidence type="ECO:0000256" key="11">
    <source>
        <dbReference type="SAM" id="Coils"/>
    </source>
</evidence>
<dbReference type="SUPFAM" id="SSF47923">
    <property type="entry name" value="Ypt/Rab-GAP domain of gyp1p"/>
    <property type="match status" value="2"/>
</dbReference>
<dbReference type="Gene3D" id="1.10.8.270">
    <property type="entry name" value="putative rabgap domain of human tbc1 domain family member 14 like domains"/>
    <property type="match status" value="1"/>
</dbReference>
<keyword evidence="2" id="KW-0813">Transport</keyword>
<dbReference type="GO" id="GO:0005096">
    <property type="term" value="F:GTPase activator activity"/>
    <property type="evidence" value="ECO:0007669"/>
    <property type="project" value="UniProtKB-KW"/>
</dbReference>
<dbReference type="EMBL" id="LT598458">
    <property type="protein sequence ID" value="SCU91937.1"/>
    <property type="molecule type" value="Genomic_DNA"/>
</dbReference>
<feature type="domain" description="Rab-GAP TBC" evidence="13">
    <location>
        <begin position="354"/>
        <end position="533"/>
    </location>
</feature>
<dbReference type="GO" id="GO:0000131">
    <property type="term" value="C:incipient cellular bud site"/>
    <property type="evidence" value="ECO:0007669"/>
    <property type="project" value="EnsemblFungi"/>
</dbReference>
<dbReference type="InterPro" id="IPR000195">
    <property type="entry name" value="Rab-GAP-TBC_dom"/>
</dbReference>
<keyword evidence="8 11" id="KW-0175">Coiled coil</keyword>
<evidence type="ECO:0000256" key="10">
    <source>
        <dbReference type="ARBA" id="ARBA00072088"/>
    </source>
</evidence>
<evidence type="ECO:0000256" key="12">
    <source>
        <dbReference type="SAM" id="MobiDB-lite"/>
    </source>
</evidence>
<evidence type="ECO:0000256" key="4">
    <source>
        <dbReference type="ARBA" id="ARBA00022483"/>
    </source>
</evidence>
<feature type="coiled-coil region" evidence="11">
    <location>
        <begin position="652"/>
        <end position="773"/>
    </location>
</feature>
<evidence type="ECO:0000259" key="13">
    <source>
        <dbReference type="PROSITE" id="PS50086"/>
    </source>
</evidence>
<feature type="region of interest" description="Disordered" evidence="12">
    <location>
        <begin position="238"/>
        <end position="257"/>
    </location>
</feature>
<dbReference type="GO" id="GO:0005934">
    <property type="term" value="C:cellular bud tip"/>
    <property type="evidence" value="ECO:0007669"/>
    <property type="project" value="EnsemblFungi"/>
</dbReference>
<organism evidence="14 15">
    <name type="scientific">Lachancea dasiensis</name>
    <dbReference type="NCBI Taxonomy" id="1072105"/>
    <lineage>
        <taxon>Eukaryota</taxon>
        <taxon>Fungi</taxon>
        <taxon>Dikarya</taxon>
        <taxon>Ascomycota</taxon>
        <taxon>Saccharomycotina</taxon>
        <taxon>Saccharomycetes</taxon>
        <taxon>Saccharomycetales</taxon>
        <taxon>Saccharomycetaceae</taxon>
        <taxon>Lachancea</taxon>
    </lineage>
</organism>
<sequence>MADDTETRMHDRDLGDCNDGNAQELNTSLEPHSGNTDPVIGSTSLDAQATQFEAIPEGLKSVGIDGLDNEKEDRDSVMFRVGGTEALSENSDPESKIKTSADDAAIESEGEILEQITVSHPGNAASPVADKSIETPDVNNSECESAINVSAYEGMEGLNSDKLSVSDHQEVGEANQQPPNAREPTGHVGLVAPPPLPKRHSKDLHAQATERNTTIHAVPPPLSEELKTRTFQKNLAALRTNPEEPPPLPARSDHKRSASADFDLVINRLQDNEDEYKSKDDTTQENILEGARLLKSSYSAVLESFDPSLDTSQHSEEHRELVTTDWRFWTRLVSNYADVAKKDSVKLEQEVARGIPPQVRGIIWQLLASAKSKEFDQVYESLNTVESPHEKAIERDISRTKFLPDDKKPSLYEVLKAYSLHDTEVGYTQGMGFITTALLLNTETESESFGLLVSLMKGYGLRELFLPNMPGLHLKLYQFDRLIEENSPSLYNHLVRQGIRSSMYATQWFLTCFAYRFPLCFVLRILDVVFVEGFEALLKFATVLMIKNESTLLLLEFDQLLNFLKDGLFAYYLKGPIKMAEQPTASKSEVGPASSILSKRIPSNEDPGSESEIPEISYAVDVFIQDAMNEVNITPISLRRYVAEYEEIHLLESQKEAQLESLRIKNKQLYNEVRRLERDHTDLNREHVSIANELIEARLANEVLHDQNKDLKSELTQLRAQLKEEIRKQSLPNPDSEIPTDLRADLEETMARNLEVMNANQELQETVARLEHKMYDLKHGVSGDRSTSKAGNWNHLRKVWR</sequence>
<dbReference type="InterPro" id="IPR050302">
    <property type="entry name" value="Rab_GAP_TBC_domain"/>
</dbReference>
<evidence type="ECO:0000313" key="14">
    <source>
        <dbReference type="EMBL" id="SCU91937.1"/>
    </source>
</evidence>
<keyword evidence="7" id="KW-0653">Protein transport</keyword>
<evidence type="ECO:0000256" key="2">
    <source>
        <dbReference type="ARBA" id="ARBA00022448"/>
    </source>
</evidence>
<keyword evidence="15" id="KW-1185">Reference proteome</keyword>
<proteinExistence type="inferred from homology"/>
<evidence type="ECO:0000256" key="3">
    <source>
        <dbReference type="ARBA" id="ARBA00022468"/>
    </source>
</evidence>
<dbReference type="GO" id="GO:0006888">
    <property type="term" value="P:endoplasmic reticulum to Golgi vesicle-mediated transport"/>
    <property type="evidence" value="ECO:0007669"/>
    <property type="project" value="EnsemblFungi"/>
</dbReference>
<keyword evidence="5" id="KW-0963">Cytoplasm</keyword>
<gene>
    <name evidence="14" type="ORF">LADA_0F13124G</name>
</gene>
<feature type="region of interest" description="Disordered" evidence="12">
    <location>
        <begin position="119"/>
        <end position="139"/>
    </location>
</feature>
<dbReference type="PROSITE" id="PS50086">
    <property type="entry name" value="TBC_RABGAP"/>
    <property type="match status" value="1"/>
</dbReference>
<comment type="subcellular location">
    <subcellularLocation>
        <location evidence="1">Cytoplasm</location>
    </subcellularLocation>
</comment>
<evidence type="ECO:0000256" key="9">
    <source>
        <dbReference type="ARBA" id="ARBA00061661"/>
    </source>
</evidence>
<dbReference type="GO" id="GO:0043332">
    <property type="term" value="C:mating projection tip"/>
    <property type="evidence" value="ECO:0007669"/>
    <property type="project" value="EnsemblFungi"/>
</dbReference>
<dbReference type="Proteomes" id="UP000190274">
    <property type="component" value="Chromosome F"/>
</dbReference>
<dbReference type="FunFam" id="1.10.10.750:FF:000003">
    <property type="entry name" value="GTPase activating protein (Evi5)"/>
    <property type="match status" value="1"/>
</dbReference>
<feature type="region of interest" description="Disordered" evidence="12">
    <location>
        <begin position="1"/>
        <end position="45"/>
    </location>
</feature>
<feature type="compositionally biased region" description="Basic and acidic residues" evidence="12">
    <location>
        <begin position="1"/>
        <end position="15"/>
    </location>
</feature>
<dbReference type="AlphaFoldDB" id="A0A1G4JMX0"/>
<feature type="compositionally biased region" description="Polar residues" evidence="12">
    <location>
        <begin position="20"/>
        <end position="45"/>
    </location>
</feature>
<evidence type="ECO:0000313" key="15">
    <source>
        <dbReference type="Proteomes" id="UP000190274"/>
    </source>
</evidence>
<accession>A0A1G4JMX0</accession>
<evidence type="ECO:0000256" key="8">
    <source>
        <dbReference type="ARBA" id="ARBA00023054"/>
    </source>
</evidence>
<comment type="similarity">
    <text evidence="9">Belongs to the GYP5 family.</text>
</comment>
<dbReference type="Gene3D" id="1.10.472.80">
    <property type="entry name" value="Ypt/Rab-GAP domain of gyp1p, domain 3"/>
    <property type="match status" value="1"/>
</dbReference>
<dbReference type="PANTHER" id="PTHR47219:SF9">
    <property type="entry name" value="GTPASE ACTIVATING PROTEIN AND CENTROSOME-ASSOCIATED, ISOFORM B"/>
    <property type="match status" value="1"/>
</dbReference>
<keyword evidence="3" id="KW-0343">GTPase activation</keyword>
<reference evidence="14 15" key="1">
    <citation type="submission" date="2016-03" db="EMBL/GenBank/DDBJ databases">
        <authorList>
            <person name="Devillers H."/>
        </authorList>
    </citation>
    <scope>NUCLEOTIDE SEQUENCE [LARGE SCALE GENOMIC DNA]</scope>
    <source>
        <strain evidence="14">CBS 10888</strain>
    </source>
</reference>
<evidence type="ECO:0000256" key="5">
    <source>
        <dbReference type="ARBA" id="ARBA00022490"/>
    </source>
</evidence>
<dbReference type="Pfam" id="PF23436">
    <property type="entry name" value="RabGap-TBC_2"/>
    <property type="match status" value="1"/>
</dbReference>
<name>A0A1G4JMX0_9SACH</name>
<dbReference type="GO" id="GO:0005829">
    <property type="term" value="C:cytosol"/>
    <property type="evidence" value="ECO:0007669"/>
    <property type="project" value="EnsemblFungi"/>
</dbReference>
<evidence type="ECO:0000256" key="1">
    <source>
        <dbReference type="ARBA" id="ARBA00004496"/>
    </source>
</evidence>
<keyword evidence="6" id="KW-0931">ER-Golgi transport</keyword>
<evidence type="ECO:0000256" key="6">
    <source>
        <dbReference type="ARBA" id="ARBA00022892"/>
    </source>
</evidence>
<dbReference type="GO" id="GO:0015031">
    <property type="term" value="P:protein transport"/>
    <property type="evidence" value="ECO:0007669"/>
    <property type="project" value="UniProtKB-KW"/>
</dbReference>
<keyword evidence="4" id="KW-0268">Exocytosis</keyword>
<feature type="region of interest" description="Disordered" evidence="12">
    <location>
        <begin position="165"/>
        <end position="187"/>
    </location>
</feature>
<dbReference type="Gene3D" id="1.10.10.750">
    <property type="entry name" value="Ypt/Rab-GAP domain of gyp1p, domain 1"/>
    <property type="match status" value="1"/>
</dbReference>
<dbReference type="PANTHER" id="PTHR47219">
    <property type="entry name" value="RAB GTPASE-ACTIVATING PROTEIN 1-LIKE"/>
    <property type="match status" value="1"/>
</dbReference>
<dbReference type="GO" id="GO:0006887">
    <property type="term" value="P:exocytosis"/>
    <property type="evidence" value="ECO:0007669"/>
    <property type="project" value="UniProtKB-KW"/>
</dbReference>
<dbReference type="FunFam" id="1.10.472.80:FF:000044">
    <property type="entry name" value="GTPase-activating protein GYP5"/>
    <property type="match status" value="1"/>
</dbReference>
<dbReference type="GO" id="GO:0031267">
    <property type="term" value="F:small GTPase binding"/>
    <property type="evidence" value="ECO:0007669"/>
    <property type="project" value="TreeGrafter"/>
</dbReference>
<dbReference type="GO" id="GO:0005935">
    <property type="term" value="C:cellular bud neck"/>
    <property type="evidence" value="ECO:0007669"/>
    <property type="project" value="EnsemblFungi"/>
</dbReference>
<evidence type="ECO:0000256" key="7">
    <source>
        <dbReference type="ARBA" id="ARBA00022927"/>
    </source>
</evidence>
<dbReference type="InterPro" id="IPR035969">
    <property type="entry name" value="Rab-GAP_TBC_sf"/>
</dbReference>
<dbReference type="OrthoDB" id="295078at2759"/>
<dbReference type="GO" id="GO:0005886">
    <property type="term" value="C:plasma membrane"/>
    <property type="evidence" value="ECO:0007669"/>
    <property type="project" value="EnsemblFungi"/>
</dbReference>
<feature type="region of interest" description="Disordered" evidence="12">
    <location>
        <begin position="584"/>
        <end position="611"/>
    </location>
</feature>
<dbReference type="GO" id="GO:0005798">
    <property type="term" value="C:Golgi-associated vesicle"/>
    <property type="evidence" value="ECO:0007669"/>
    <property type="project" value="EnsemblFungi"/>
</dbReference>